<feature type="chain" id="PRO_5002534013" description="PE-PGRS family protein" evidence="1">
    <location>
        <begin position="25"/>
        <end position="375"/>
    </location>
</feature>
<evidence type="ECO:0000313" key="2">
    <source>
        <dbReference type="EMBL" id="KKR29761.1"/>
    </source>
</evidence>
<evidence type="ECO:0008006" key="4">
    <source>
        <dbReference type="Google" id="ProtNLM"/>
    </source>
</evidence>
<feature type="signal peptide" evidence="1">
    <location>
        <begin position="1"/>
        <end position="24"/>
    </location>
</feature>
<reference evidence="2 3" key="1">
    <citation type="journal article" date="2015" name="Nature">
        <title>rRNA introns, odd ribosomes, and small enigmatic genomes across a large radiation of phyla.</title>
        <authorList>
            <person name="Brown C.T."/>
            <person name="Hug L.A."/>
            <person name="Thomas B.C."/>
            <person name="Sharon I."/>
            <person name="Castelle C.J."/>
            <person name="Singh A."/>
            <person name="Wilkins M.J."/>
            <person name="Williams K.H."/>
            <person name="Banfield J.F."/>
        </authorList>
    </citation>
    <scope>NUCLEOTIDE SEQUENCE [LARGE SCALE GENOMIC DNA]</scope>
</reference>
<evidence type="ECO:0000256" key="1">
    <source>
        <dbReference type="SAM" id="SignalP"/>
    </source>
</evidence>
<gene>
    <name evidence="2" type="ORF">UT61_C0023G0008</name>
</gene>
<evidence type="ECO:0000313" key="3">
    <source>
        <dbReference type="Proteomes" id="UP000034793"/>
    </source>
</evidence>
<feature type="non-terminal residue" evidence="2">
    <location>
        <position position="375"/>
    </location>
</feature>
<organism evidence="2 3">
    <name type="scientific">Candidatus Woesebacteria bacterium GW2011_GWA1_39_8</name>
    <dbReference type="NCBI Taxonomy" id="1618552"/>
    <lineage>
        <taxon>Bacteria</taxon>
        <taxon>Candidatus Woeseibacteriota</taxon>
    </lineage>
</organism>
<proteinExistence type="predicted"/>
<dbReference type="AlphaFoldDB" id="A0A0G0PXC5"/>
<protein>
    <recommendedName>
        <fullName evidence="4">PE-PGRS family protein</fullName>
    </recommendedName>
</protein>
<dbReference type="EMBL" id="LBXL01000023">
    <property type="protein sequence ID" value="KKR29761.1"/>
    <property type="molecule type" value="Genomic_DNA"/>
</dbReference>
<accession>A0A0G0PXC5</accession>
<comment type="caution">
    <text evidence="2">The sequence shown here is derived from an EMBL/GenBank/DDBJ whole genome shotgun (WGS) entry which is preliminary data.</text>
</comment>
<sequence>MKKIMIASVLMGVTFALFPPVSFAALNTLDGLTASQQFLATTSDATTMHMKISNSGGNTHLFQWDGIPWAVNQGGTGVTTSFTNGSVFFYSNGFAQDNGNLFWDFVNNALSIGTNSTSTPSKLTVKGSVGQSLLNVISTSGTSKLFVAESGNVSIGNSSPQHALDVSGAIYSRLASTTSSVDWNTANVQTITLTSNLTLVFSNGQAGGEYKLIVIQDEAGGRTTTWPVSVMWPNGVSPTLSAAANTKNLFNFVYDGNNYLGYYFDYSSTTIITTVLQSDSTWTKPSGIVGNISVQCFGGGGGGGAVSGKYGAGGGGGSSAFGTSVLCGGGGGGGAVGGGGSLGGGGGGGGGYAIKSIDPTTLGSTVVVKVGQGGG</sequence>
<name>A0A0G0PXC5_9BACT</name>
<keyword evidence="1" id="KW-0732">Signal</keyword>
<dbReference type="Proteomes" id="UP000034793">
    <property type="component" value="Unassembled WGS sequence"/>
</dbReference>